<reference evidence="1 2" key="1">
    <citation type="submission" date="2022-09" db="EMBL/GenBank/DDBJ databases">
        <title>The outer-membrane cytochrome OmcA is essential for infection of Shewanella oneidensis by a zebrafish-associated bacteriophage.</title>
        <authorList>
            <person name="Grenfell A.W."/>
            <person name="Intile P."/>
            <person name="Mcfarlane J."/>
            <person name="Leung D."/>
            <person name="Abdalla K."/>
            <person name="Wold M."/>
            <person name="Kees E."/>
            <person name="Gralnick J."/>
        </authorList>
    </citation>
    <scope>NUCLEOTIDE SEQUENCE [LARGE SCALE GENOMIC DNA]</scope>
    <source>
        <strain evidence="1 2">NF-5</strain>
    </source>
</reference>
<comment type="caution">
    <text evidence="1">The sequence shown here is derived from an EMBL/GenBank/DDBJ whole genome shotgun (WGS) entry which is preliminary data.</text>
</comment>
<organism evidence="1 2">
    <name type="scientific">Shewanella xiamenensis</name>
    <dbReference type="NCBI Taxonomy" id="332186"/>
    <lineage>
        <taxon>Bacteria</taxon>
        <taxon>Pseudomonadati</taxon>
        <taxon>Pseudomonadota</taxon>
        <taxon>Gammaproteobacteria</taxon>
        <taxon>Alteromonadales</taxon>
        <taxon>Shewanellaceae</taxon>
        <taxon>Shewanella</taxon>
    </lineage>
</organism>
<name>A0ABT6UIA0_9GAMM</name>
<evidence type="ECO:0000313" key="1">
    <source>
        <dbReference type="EMBL" id="MDI5833697.1"/>
    </source>
</evidence>
<dbReference type="Proteomes" id="UP001159075">
    <property type="component" value="Unassembled WGS sequence"/>
</dbReference>
<sequence length="57" mass="7046">MQSQEWRSFNDNFKYPRPKKETIKITAESQRRLHIRREIEWRQECKAMGIDINVPKK</sequence>
<dbReference type="EMBL" id="JAOTLW010000025">
    <property type="protein sequence ID" value="MDI5833697.1"/>
    <property type="molecule type" value="Genomic_DNA"/>
</dbReference>
<gene>
    <name evidence="1" type="ORF">ODY93_19110</name>
</gene>
<proteinExistence type="predicted"/>
<evidence type="ECO:0000313" key="2">
    <source>
        <dbReference type="Proteomes" id="UP001159075"/>
    </source>
</evidence>
<protein>
    <submittedName>
        <fullName evidence="1">Uncharacterized protein</fullName>
    </submittedName>
</protein>
<keyword evidence="2" id="KW-1185">Reference proteome</keyword>
<accession>A0ABT6UIA0</accession>
<dbReference type="RefSeq" id="WP_257749608.1">
    <property type="nucleotide sequence ID" value="NZ_JANLGK010000026.1"/>
</dbReference>